<feature type="compositionally biased region" description="Basic and acidic residues" evidence="7">
    <location>
        <begin position="264"/>
        <end position="274"/>
    </location>
</feature>
<reference evidence="9" key="3">
    <citation type="submission" date="2021-05" db="UniProtKB">
        <authorList>
            <consortium name="EnsemblPlants"/>
        </authorList>
    </citation>
    <scope>IDENTIFICATION</scope>
    <source>
        <strain evidence="9">cv. B73</strain>
    </source>
</reference>
<evidence type="ECO:0000259" key="8">
    <source>
        <dbReference type="PROSITE" id="PS50011"/>
    </source>
</evidence>
<organism evidence="9 10">
    <name type="scientific">Zea mays</name>
    <name type="common">Maize</name>
    <dbReference type="NCBI Taxonomy" id="4577"/>
    <lineage>
        <taxon>Eukaryota</taxon>
        <taxon>Viridiplantae</taxon>
        <taxon>Streptophyta</taxon>
        <taxon>Embryophyta</taxon>
        <taxon>Tracheophyta</taxon>
        <taxon>Spermatophyta</taxon>
        <taxon>Magnoliopsida</taxon>
        <taxon>Liliopsida</taxon>
        <taxon>Poales</taxon>
        <taxon>Poaceae</taxon>
        <taxon>PACMAD clade</taxon>
        <taxon>Panicoideae</taxon>
        <taxon>Andropogonodae</taxon>
        <taxon>Andropogoneae</taxon>
        <taxon>Tripsacinae</taxon>
        <taxon>Zea</taxon>
    </lineage>
</organism>
<protein>
    <recommendedName>
        <fullName evidence="1">non-specific serine/threonine protein kinase</fullName>
        <ecNumber evidence="1">2.7.11.1</ecNumber>
    </recommendedName>
</protein>
<feature type="compositionally biased region" description="Low complexity" evidence="7">
    <location>
        <begin position="297"/>
        <end position="306"/>
    </location>
</feature>
<dbReference type="InterPro" id="IPR020635">
    <property type="entry name" value="Tyr_kinase_cat_dom"/>
</dbReference>
<dbReference type="InterPro" id="IPR011009">
    <property type="entry name" value="Kinase-like_dom_sf"/>
</dbReference>
<dbReference type="Pfam" id="PF07714">
    <property type="entry name" value="PK_Tyr_Ser-Thr"/>
    <property type="match status" value="1"/>
</dbReference>
<feature type="compositionally biased region" description="Low complexity" evidence="7">
    <location>
        <begin position="369"/>
        <end position="379"/>
    </location>
</feature>
<evidence type="ECO:0000256" key="5">
    <source>
        <dbReference type="ARBA" id="ARBA00022840"/>
    </source>
</evidence>
<accession>A0A804R795</accession>
<evidence type="ECO:0000256" key="3">
    <source>
        <dbReference type="ARBA" id="ARBA00022741"/>
    </source>
</evidence>
<dbReference type="PANTHER" id="PTHR45621">
    <property type="entry name" value="OS01G0588500 PROTEIN-RELATED"/>
    <property type="match status" value="1"/>
</dbReference>
<feature type="compositionally biased region" description="Basic residues" evidence="7">
    <location>
        <begin position="395"/>
        <end position="411"/>
    </location>
</feature>
<sequence length="444" mass="47576">MPKPWRPVLASATKCCAAEDAAVAPDGLARCRPQQSELSRRLASFRRLSSLANSPVSATATTVADKDGGSVKQAACGEMAGPLQLHSFGLGELRGVTHDFSSNFLLGEGGFGAVYKGFVDAGMRPGLDAQPVAVKQLNAAGFQGHREWLAEVILLGQFRHPHLVRLLGYCCEDEERLLVYEFMPRGSLENHLFRSSRDLDDDAAVGHPAEGGHRRRQGAGFPPRRQHARHLPGLQGLQHLARLGLHCEAVGLRAGQDGPRGRGHARDDARDGHPRVRGAGVRADGPPEREERRVQLRRGAAGAPDGAARHGARPGPQRARGAAGEAGGLDPALPQRRQPQAALHRGPEAGGPLLRQGRARRGAAGGAVHGAAAAGQAAHGGRRRGAREAAGAQGHGRRRRPLARRRRHRDWRRQPERQGRSCRGQGRRRSVAAEELVVQAGLNR</sequence>
<dbReference type="SUPFAM" id="SSF56112">
    <property type="entry name" value="Protein kinase-like (PK-like)"/>
    <property type="match status" value="1"/>
</dbReference>
<proteinExistence type="predicted"/>
<dbReference type="InterPro" id="IPR000719">
    <property type="entry name" value="Prot_kinase_dom"/>
</dbReference>
<evidence type="ECO:0000256" key="2">
    <source>
        <dbReference type="ARBA" id="ARBA00022679"/>
    </source>
</evidence>
<dbReference type="Gene3D" id="3.30.200.20">
    <property type="entry name" value="Phosphorylase Kinase, domain 1"/>
    <property type="match status" value="1"/>
</dbReference>
<dbReference type="FunFam" id="3.30.200.20:FF:000228">
    <property type="entry name" value="Serine/threonine-protein kinase BIK1"/>
    <property type="match status" value="1"/>
</dbReference>
<evidence type="ECO:0000256" key="4">
    <source>
        <dbReference type="ARBA" id="ARBA00022777"/>
    </source>
</evidence>
<feature type="domain" description="Protein kinase" evidence="8">
    <location>
        <begin position="100"/>
        <end position="444"/>
    </location>
</feature>
<keyword evidence="3 6" id="KW-0547">Nucleotide-binding</keyword>
<reference evidence="10" key="1">
    <citation type="journal article" date="2009" name="Science">
        <title>The B73 maize genome: complexity, diversity, and dynamics.</title>
        <authorList>
            <person name="Schnable P.S."/>
            <person name="Ware D."/>
            <person name="Fulton R.S."/>
            <person name="Stein J.C."/>
            <person name="Wei F."/>
            <person name="Pasternak S."/>
            <person name="Liang C."/>
            <person name="Zhang J."/>
            <person name="Fulton L."/>
            <person name="Graves T.A."/>
            <person name="Minx P."/>
            <person name="Reily A.D."/>
            <person name="Courtney L."/>
            <person name="Kruchowski S.S."/>
            <person name="Tomlinson C."/>
            <person name="Strong C."/>
            <person name="Delehaunty K."/>
            <person name="Fronick C."/>
            <person name="Courtney B."/>
            <person name="Rock S.M."/>
            <person name="Belter E."/>
            <person name="Du F."/>
            <person name="Kim K."/>
            <person name="Abbott R.M."/>
            <person name="Cotton M."/>
            <person name="Levy A."/>
            <person name="Marchetto P."/>
            <person name="Ochoa K."/>
            <person name="Jackson S.M."/>
            <person name="Gillam B."/>
            <person name="Chen W."/>
            <person name="Yan L."/>
            <person name="Higginbotham J."/>
            <person name="Cardenas M."/>
            <person name="Waligorski J."/>
            <person name="Applebaum E."/>
            <person name="Phelps L."/>
            <person name="Falcone J."/>
            <person name="Kanchi K."/>
            <person name="Thane T."/>
            <person name="Scimone A."/>
            <person name="Thane N."/>
            <person name="Henke J."/>
            <person name="Wang T."/>
            <person name="Ruppert J."/>
            <person name="Shah N."/>
            <person name="Rotter K."/>
            <person name="Hodges J."/>
            <person name="Ingenthron E."/>
            <person name="Cordes M."/>
            <person name="Kohlberg S."/>
            <person name="Sgro J."/>
            <person name="Delgado B."/>
            <person name="Mead K."/>
            <person name="Chinwalla A."/>
            <person name="Leonard S."/>
            <person name="Crouse K."/>
            <person name="Collura K."/>
            <person name="Kudrna D."/>
            <person name="Currie J."/>
            <person name="He R."/>
            <person name="Angelova A."/>
            <person name="Rajasekar S."/>
            <person name="Mueller T."/>
            <person name="Lomeli R."/>
            <person name="Scara G."/>
            <person name="Ko A."/>
            <person name="Delaney K."/>
            <person name="Wissotski M."/>
            <person name="Lopez G."/>
            <person name="Campos D."/>
            <person name="Braidotti M."/>
            <person name="Ashley E."/>
            <person name="Golser W."/>
            <person name="Kim H."/>
            <person name="Lee S."/>
            <person name="Lin J."/>
            <person name="Dujmic Z."/>
            <person name="Kim W."/>
            <person name="Talag J."/>
            <person name="Zuccolo A."/>
            <person name="Fan C."/>
            <person name="Sebastian A."/>
            <person name="Kramer M."/>
            <person name="Spiegel L."/>
            <person name="Nascimento L."/>
            <person name="Zutavern T."/>
            <person name="Miller B."/>
            <person name="Ambroise C."/>
            <person name="Muller S."/>
            <person name="Spooner W."/>
            <person name="Narechania A."/>
            <person name="Ren L."/>
            <person name="Wei S."/>
            <person name="Kumari S."/>
            <person name="Faga B."/>
            <person name="Levy M.J."/>
            <person name="McMahan L."/>
            <person name="Van Buren P."/>
            <person name="Vaughn M.W."/>
            <person name="Ying K."/>
            <person name="Yeh C.-T."/>
            <person name="Emrich S.J."/>
            <person name="Jia Y."/>
            <person name="Kalyanaraman A."/>
            <person name="Hsia A.-P."/>
            <person name="Barbazuk W.B."/>
            <person name="Baucom R.S."/>
            <person name="Brutnell T.P."/>
            <person name="Carpita N.C."/>
            <person name="Chaparro C."/>
            <person name="Chia J.-M."/>
            <person name="Deragon J.-M."/>
            <person name="Estill J.C."/>
            <person name="Fu Y."/>
            <person name="Jeddeloh J.A."/>
            <person name="Han Y."/>
            <person name="Lee H."/>
            <person name="Li P."/>
            <person name="Lisch D.R."/>
            <person name="Liu S."/>
            <person name="Liu Z."/>
            <person name="Nagel D.H."/>
            <person name="McCann M.C."/>
            <person name="SanMiguel P."/>
            <person name="Myers A.M."/>
            <person name="Nettleton D."/>
            <person name="Nguyen J."/>
            <person name="Penning B.W."/>
            <person name="Ponnala L."/>
            <person name="Schneider K.L."/>
            <person name="Schwartz D.C."/>
            <person name="Sharma A."/>
            <person name="Soderlund C."/>
            <person name="Springer N.M."/>
            <person name="Sun Q."/>
            <person name="Wang H."/>
            <person name="Waterman M."/>
            <person name="Westerman R."/>
            <person name="Wolfgruber T.K."/>
            <person name="Yang L."/>
            <person name="Yu Y."/>
            <person name="Zhang L."/>
            <person name="Zhou S."/>
            <person name="Zhu Q."/>
            <person name="Bennetzen J.L."/>
            <person name="Dawe R.K."/>
            <person name="Jiang J."/>
            <person name="Jiang N."/>
            <person name="Presting G.G."/>
            <person name="Wessler S.R."/>
            <person name="Aluru S."/>
            <person name="Martienssen R.A."/>
            <person name="Clifton S.W."/>
            <person name="McCombie W.R."/>
            <person name="Wing R.A."/>
            <person name="Wilson R.K."/>
        </authorList>
    </citation>
    <scope>NUCLEOTIDE SEQUENCE [LARGE SCALE GENOMIC DNA]</scope>
    <source>
        <strain evidence="10">cv. B73</strain>
    </source>
</reference>
<reference evidence="9" key="2">
    <citation type="submission" date="2019-07" db="EMBL/GenBank/DDBJ databases">
        <authorList>
            <person name="Seetharam A."/>
            <person name="Woodhouse M."/>
            <person name="Cannon E."/>
        </authorList>
    </citation>
    <scope>NUCLEOTIDE SEQUENCE [LARGE SCALE GENOMIC DNA]</scope>
    <source>
        <strain evidence="9">cv. B73</strain>
    </source>
</reference>
<name>A0A804R795_MAIZE</name>
<dbReference type="Proteomes" id="UP000007305">
    <property type="component" value="Chromosome 9"/>
</dbReference>
<dbReference type="InParanoid" id="A0A804R795"/>
<evidence type="ECO:0000256" key="6">
    <source>
        <dbReference type="PROSITE-ProRule" id="PRU10141"/>
    </source>
</evidence>
<keyword evidence="10" id="KW-1185">Reference proteome</keyword>
<dbReference type="AlphaFoldDB" id="A0A804R795"/>
<dbReference type="GO" id="GO:0004713">
    <property type="term" value="F:protein tyrosine kinase activity"/>
    <property type="evidence" value="ECO:0007669"/>
    <property type="project" value="InterPro"/>
</dbReference>
<feature type="region of interest" description="Disordered" evidence="7">
    <location>
        <begin position="202"/>
        <end position="228"/>
    </location>
</feature>
<dbReference type="EnsemblPlants" id="Zm00001eb394290_T001">
    <property type="protein sequence ID" value="Zm00001eb394290_P001"/>
    <property type="gene ID" value="Zm00001eb394290"/>
</dbReference>
<evidence type="ECO:0000256" key="7">
    <source>
        <dbReference type="SAM" id="MobiDB-lite"/>
    </source>
</evidence>
<dbReference type="PROSITE" id="PS50011">
    <property type="entry name" value="PROTEIN_KINASE_DOM"/>
    <property type="match status" value="1"/>
</dbReference>
<dbReference type="GO" id="GO:0004674">
    <property type="term" value="F:protein serine/threonine kinase activity"/>
    <property type="evidence" value="ECO:0007669"/>
    <property type="project" value="UniProtKB-EC"/>
</dbReference>
<feature type="region of interest" description="Disordered" evidence="7">
    <location>
        <begin position="253"/>
        <end position="444"/>
    </location>
</feature>
<feature type="compositionally biased region" description="Basic and acidic residues" evidence="7">
    <location>
        <begin position="285"/>
        <end position="294"/>
    </location>
</feature>
<gene>
    <name evidence="9" type="primary">LOC100273437</name>
</gene>
<evidence type="ECO:0000313" key="10">
    <source>
        <dbReference type="Proteomes" id="UP000007305"/>
    </source>
</evidence>
<dbReference type="InterPro" id="IPR017441">
    <property type="entry name" value="Protein_kinase_ATP_BS"/>
</dbReference>
<evidence type="ECO:0000313" key="9">
    <source>
        <dbReference type="EnsemblPlants" id="Zm00001eb394290_P001"/>
    </source>
</evidence>
<feature type="binding site" evidence="6">
    <location>
        <position position="135"/>
    </location>
    <ligand>
        <name>ATP</name>
        <dbReference type="ChEBI" id="CHEBI:30616"/>
    </ligand>
</feature>
<keyword evidence="2" id="KW-0808">Transferase</keyword>
<evidence type="ECO:0000256" key="1">
    <source>
        <dbReference type="ARBA" id="ARBA00012513"/>
    </source>
</evidence>
<keyword evidence="5 6" id="KW-0067">ATP-binding</keyword>
<dbReference type="EC" id="2.7.11.1" evidence="1"/>
<dbReference type="GO" id="GO:0005524">
    <property type="term" value="F:ATP binding"/>
    <property type="evidence" value="ECO:0007669"/>
    <property type="project" value="UniProtKB-UniRule"/>
</dbReference>
<dbReference type="SMART" id="SM00219">
    <property type="entry name" value="TyrKc"/>
    <property type="match status" value="1"/>
</dbReference>
<keyword evidence="4" id="KW-0418">Kinase</keyword>
<dbReference type="Gramene" id="Zm00001eb394290_T001">
    <property type="protein sequence ID" value="Zm00001eb394290_P001"/>
    <property type="gene ID" value="Zm00001eb394290"/>
</dbReference>
<dbReference type="InterPro" id="IPR050823">
    <property type="entry name" value="Plant_Ser_Thr_Prot_Kinase"/>
</dbReference>
<dbReference type="PROSITE" id="PS00107">
    <property type="entry name" value="PROTEIN_KINASE_ATP"/>
    <property type="match status" value="1"/>
</dbReference>
<feature type="compositionally biased region" description="Low complexity" evidence="7">
    <location>
        <begin position="313"/>
        <end position="323"/>
    </location>
</feature>
<dbReference type="InterPro" id="IPR001245">
    <property type="entry name" value="Ser-Thr/Tyr_kinase_cat_dom"/>
</dbReference>